<protein>
    <recommendedName>
        <fullName evidence="4">DUF3040 domain-containing protein</fullName>
    </recommendedName>
</protein>
<keyword evidence="1" id="KW-0472">Membrane</keyword>
<dbReference type="eggNOG" id="ENOG5032A9H">
    <property type="taxonomic scope" value="Bacteria"/>
</dbReference>
<keyword evidence="3" id="KW-1185">Reference proteome</keyword>
<keyword evidence="1" id="KW-0812">Transmembrane</keyword>
<dbReference type="Pfam" id="PF11239">
    <property type="entry name" value="DUF3040"/>
    <property type="match status" value="1"/>
</dbReference>
<evidence type="ECO:0000313" key="2">
    <source>
        <dbReference type="EMBL" id="SEL16764.1"/>
    </source>
</evidence>
<dbReference type="AlphaFoldDB" id="A0A1H7N010"/>
<dbReference type="Proteomes" id="UP000183015">
    <property type="component" value="Unassembled WGS sequence"/>
</dbReference>
<dbReference type="InterPro" id="IPR021401">
    <property type="entry name" value="DUF3040"/>
</dbReference>
<proteinExistence type="predicted"/>
<organism evidence="2 3">
    <name type="scientific">Streptacidiphilus jiangxiensis</name>
    <dbReference type="NCBI Taxonomy" id="235985"/>
    <lineage>
        <taxon>Bacteria</taxon>
        <taxon>Bacillati</taxon>
        <taxon>Actinomycetota</taxon>
        <taxon>Actinomycetes</taxon>
        <taxon>Kitasatosporales</taxon>
        <taxon>Streptomycetaceae</taxon>
        <taxon>Streptacidiphilus</taxon>
    </lineage>
</organism>
<sequence length="100" mass="10938">MGLSMDERRRLEEIDRQLTSTDPRLATRLATLRPAPRRPAAVMSWNAVAVAILLFLLAAATHVALLTGLGVVLLLAGGMGLHKSWTQHDTQPPEDPTHRP</sequence>
<feature type="transmembrane region" description="Helical" evidence="1">
    <location>
        <begin position="47"/>
        <end position="76"/>
    </location>
</feature>
<evidence type="ECO:0000313" key="3">
    <source>
        <dbReference type="Proteomes" id="UP000183015"/>
    </source>
</evidence>
<gene>
    <name evidence="2" type="ORF">SAMN05414137_106149</name>
</gene>
<evidence type="ECO:0008006" key="4">
    <source>
        <dbReference type="Google" id="ProtNLM"/>
    </source>
</evidence>
<dbReference type="RefSeq" id="WP_042447208.1">
    <property type="nucleotide sequence ID" value="NZ_BBPN01000012.1"/>
</dbReference>
<keyword evidence="1" id="KW-1133">Transmembrane helix</keyword>
<dbReference type="EMBL" id="FOAZ01000006">
    <property type="protein sequence ID" value="SEL16764.1"/>
    <property type="molecule type" value="Genomic_DNA"/>
</dbReference>
<name>A0A1H7N010_STRJI</name>
<accession>A0A1H7N010</accession>
<reference evidence="3" key="1">
    <citation type="submission" date="2016-10" db="EMBL/GenBank/DDBJ databases">
        <authorList>
            <person name="Varghese N."/>
        </authorList>
    </citation>
    <scope>NUCLEOTIDE SEQUENCE [LARGE SCALE GENOMIC DNA]</scope>
    <source>
        <strain evidence="3">DSM 45096 / BCRC 16803 / CGMCC 4.1857 / CIP 109030 / JCM 12277 / KCTC 19219 / NBRC 100920 / 33214</strain>
    </source>
</reference>
<evidence type="ECO:0000256" key="1">
    <source>
        <dbReference type="SAM" id="Phobius"/>
    </source>
</evidence>